<evidence type="ECO:0000313" key="2">
    <source>
        <dbReference type="EMBL" id="GEK97269.1"/>
    </source>
</evidence>
<feature type="chain" id="PRO_5021875792" description="Lipoprotein" evidence="1">
    <location>
        <begin position="24"/>
        <end position="281"/>
    </location>
</feature>
<evidence type="ECO:0000313" key="3">
    <source>
        <dbReference type="Proteomes" id="UP000321079"/>
    </source>
</evidence>
<evidence type="ECO:0008006" key="4">
    <source>
        <dbReference type="Google" id="ProtNLM"/>
    </source>
</evidence>
<proteinExistence type="predicted"/>
<dbReference type="Proteomes" id="UP000321079">
    <property type="component" value="Unassembled WGS sequence"/>
</dbReference>
<keyword evidence="1" id="KW-0732">Signal</keyword>
<reference evidence="2 3" key="1">
    <citation type="submission" date="2019-07" db="EMBL/GenBank/DDBJ databases">
        <title>Whole genome shotgun sequence of Gluconobacter kanchanaburiensis NBRC 103587.</title>
        <authorList>
            <person name="Hosoyama A."/>
            <person name="Uohara A."/>
            <person name="Ohji S."/>
            <person name="Ichikawa N."/>
        </authorList>
    </citation>
    <scope>NUCLEOTIDE SEQUENCE [LARGE SCALE GENOMIC DNA]</scope>
    <source>
        <strain evidence="2 3">NBRC 103587</strain>
    </source>
</reference>
<dbReference type="SUPFAM" id="SSF63825">
    <property type="entry name" value="YWTD domain"/>
    <property type="match status" value="1"/>
</dbReference>
<sequence>MKNLLLAACPLLMILCLGSTAVAATQGVSSGDFTVLRTLPAREATQGVANDRQFLYAVQNSSIGKYDRETGKRVGGWSGDPTVFIHINSCQVRGKDLVCAMSNYPNVPMWSSVEWFDTATMTHVRTHSFGPGRGSLTWIDWHDGNWWACFANYDGDGGEAPRDHRATVLVRMDENFVPQEQWLFPEDVLERFGHHSASGGRWGRDGRLYVTGHDAPELYVLELPSAGGRLQHVATYRLPTHGQAFDWDAVDDSRLWTIDRESQTLVTSQLAAPRAHLSQGK</sequence>
<protein>
    <recommendedName>
        <fullName evidence="4">Lipoprotein</fullName>
    </recommendedName>
</protein>
<accession>A0A511BA16</accession>
<dbReference type="AlphaFoldDB" id="A0A511BA16"/>
<dbReference type="RefSeq" id="WP_194265891.1">
    <property type="nucleotide sequence ID" value="NZ_BARK01000015.1"/>
</dbReference>
<gene>
    <name evidence="2" type="ORF">GKA01_24660</name>
</gene>
<dbReference type="EMBL" id="BJVA01000020">
    <property type="protein sequence ID" value="GEK97269.1"/>
    <property type="molecule type" value="Genomic_DNA"/>
</dbReference>
<comment type="caution">
    <text evidence="2">The sequence shown here is derived from an EMBL/GenBank/DDBJ whole genome shotgun (WGS) entry which is preliminary data.</text>
</comment>
<feature type="signal peptide" evidence="1">
    <location>
        <begin position="1"/>
        <end position="23"/>
    </location>
</feature>
<evidence type="ECO:0000256" key="1">
    <source>
        <dbReference type="SAM" id="SignalP"/>
    </source>
</evidence>
<keyword evidence="3" id="KW-1185">Reference proteome</keyword>
<name>A0A511BA16_9PROT</name>
<organism evidence="2 3">
    <name type="scientific">Gluconobacter kanchanaburiensis NBRC 103587</name>
    <dbReference type="NCBI Taxonomy" id="1307948"/>
    <lineage>
        <taxon>Bacteria</taxon>
        <taxon>Pseudomonadati</taxon>
        <taxon>Pseudomonadota</taxon>
        <taxon>Alphaproteobacteria</taxon>
        <taxon>Acetobacterales</taxon>
        <taxon>Acetobacteraceae</taxon>
        <taxon>Gluconobacter</taxon>
    </lineage>
</organism>